<dbReference type="PROSITE" id="PS51800">
    <property type="entry name" value="ZF_CHHC_U11_48K"/>
    <property type="match status" value="2"/>
</dbReference>
<feature type="domain" description="CHHC U11-48K-type" evidence="5">
    <location>
        <begin position="108"/>
        <end position="135"/>
    </location>
</feature>
<dbReference type="InterPro" id="IPR036236">
    <property type="entry name" value="Znf_C2H2_sf"/>
</dbReference>
<dbReference type="Pfam" id="PF05253">
    <property type="entry name" value="zf-U11-48K"/>
    <property type="match status" value="2"/>
</dbReference>
<dbReference type="EMBL" id="BPLR01016811">
    <property type="protein sequence ID" value="GIY86530.1"/>
    <property type="molecule type" value="Genomic_DNA"/>
</dbReference>
<accession>A0AAV4WUC8</accession>
<feature type="domain" description="CHHC U11-48K-type" evidence="5">
    <location>
        <begin position="140"/>
        <end position="167"/>
    </location>
</feature>
<proteinExistence type="predicted"/>
<evidence type="ECO:0000256" key="3">
    <source>
        <dbReference type="ARBA" id="ARBA00022833"/>
    </source>
</evidence>
<dbReference type="Proteomes" id="UP001054945">
    <property type="component" value="Unassembled WGS sequence"/>
</dbReference>
<dbReference type="InterPro" id="IPR051591">
    <property type="entry name" value="UPF0224_FAM112_RNA_Proc"/>
</dbReference>
<feature type="region of interest" description="Disordered" evidence="4">
    <location>
        <begin position="329"/>
        <end position="364"/>
    </location>
</feature>
<keyword evidence="2" id="KW-0863">Zinc-finger</keyword>
<organism evidence="6 7">
    <name type="scientific">Caerostris extrusa</name>
    <name type="common">Bark spider</name>
    <name type="synonym">Caerostris bankana</name>
    <dbReference type="NCBI Taxonomy" id="172846"/>
    <lineage>
        <taxon>Eukaryota</taxon>
        <taxon>Metazoa</taxon>
        <taxon>Ecdysozoa</taxon>
        <taxon>Arthropoda</taxon>
        <taxon>Chelicerata</taxon>
        <taxon>Arachnida</taxon>
        <taxon>Araneae</taxon>
        <taxon>Araneomorphae</taxon>
        <taxon>Entelegynae</taxon>
        <taxon>Araneoidea</taxon>
        <taxon>Araneidae</taxon>
        <taxon>Caerostris</taxon>
    </lineage>
</organism>
<reference evidence="6 7" key="1">
    <citation type="submission" date="2021-06" db="EMBL/GenBank/DDBJ databases">
        <title>Caerostris extrusa draft genome.</title>
        <authorList>
            <person name="Kono N."/>
            <person name="Arakawa K."/>
        </authorList>
    </citation>
    <scope>NUCLEOTIDE SEQUENCE [LARGE SCALE GENOMIC DNA]</scope>
</reference>
<keyword evidence="1" id="KW-0479">Metal-binding</keyword>
<evidence type="ECO:0000259" key="5">
    <source>
        <dbReference type="PROSITE" id="PS51800"/>
    </source>
</evidence>
<protein>
    <submittedName>
        <fullName evidence="6">Gametocyte-specific factor 1</fullName>
    </submittedName>
</protein>
<dbReference type="AlphaFoldDB" id="A0AAV4WUC8"/>
<evidence type="ECO:0000256" key="2">
    <source>
        <dbReference type="ARBA" id="ARBA00022771"/>
    </source>
</evidence>
<keyword evidence="7" id="KW-1185">Reference proteome</keyword>
<gene>
    <name evidence="6" type="primary">X975_14741</name>
    <name evidence="6" type="ORF">CEXT_657801</name>
</gene>
<feature type="compositionally biased region" description="Polar residues" evidence="4">
    <location>
        <begin position="329"/>
        <end position="342"/>
    </location>
</feature>
<evidence type="ECO:0000313" key="6">
    <source>
        <dbReference type="EMBL" id="GIY86530.1"/>
    </source>
</evidence>
<dbReference type="PANTHER" id="PTHR21402:SF5">
    <property type="entry name" value="GAMETOCYTE SPECIFIC FACTOR 1"/>
    <property type="match status" value="1"/>
</dbReference>
<dbReference type="GO" id="GO:0008270">
    <property type="term" value="F:zinc ion binding"/>
    <property type="evidence" value="ECO:0007669"/>
    <property type="project" value="UniProtKB-KW"/>
</dbReference>
<dbReference type="InterPro" id="IPR022776">
    <property type="entry name" value="TRM13/UPF0224_CHHC_Znf_dom"/>
</dbReference>
<sequence>MNPNFKALAMTIRVLPIRPKVSYPQQHYQGVGEKTSGLQEIQNGKVFSIYIMATSEQFILQQLNDIFSRSNNQRDNMKFYCIAPPGDLKFLPFCVCRSFFYSEMSGKLIVCPYDEAHKVKASRMQVHITKCRLNFLNQPKFTCPFNASHVFPIQEKNYHLINCIDKAPLDRKLAESMDKNHPFKGKTAVSAYVPSSSDQLISSGEVWDIEDNTAGYVPVKERPCGAIVEPAPLTKPSSRKQLYMDLHQISIENESSTKQEVPCPIPAPVWRQPVQVNEQAPSVKTLPSQGIKQGPNPNSKIAANIFPWNSNALPKEKSYNDAITTGMSNMSMGRGQTNTRAPTSPLFDDDEFPALGVGRGMRRK</sequence>
<evidence type="ECO:0000256" key="4">
    <source>
        <dbReference type="SAM" id="MobiDB-lite"/>
    </source>
</evidence>
<evidence type="ECO:0000256" key="1">
    <source>
        <dbReference type="ARBA" id="ARBA00022723"/>
    </source>
</evidence>
<dbReference type="SUPFAM" id="SSF57667">
    <property type="entry name" value="beta-beta-alpha zinc fingers"/>
    <property type="match status" value="1"/>
</dbReference>
<comment type="caution">
    <text evidence="6">The sequence shown here is derived from an EMBL/GenBank/DDBJ whole genome shotgun (WGS) entry which is preliminary data.</text>
</comment>
<name>A0AAV4WUC8_CAEEX</name>
<keyword evidence="3" id="KW-0862">Zinc</keyword>
<evidence type="ECO:0000313" key="7">
    <source>
        <dbReference type="Proteomes" id="UP001054945"/>
    </source>
</evidence>
<dbReference type="PANTHER" id="PTHR21402">
    <property type="entry name" value="GAMETOCYTE SPECIFIC FACTOR 1-RELATED"/>
    <property type="match status" value="1"/>
</dbReference>